<evidence type="ECO:0000313" key="2">
    <source>
        <dbReference type="EMBL" id="RAK57767.1"/>
    </source>
</evidence>
<keyword evidence="1" id="KW-0812">Transmembrane</keyword>
<evidence type="ECO:0000256" key="1">
    <source>
        <dbReference type="SAM" id="Phobius"/>
    </source>
</evidence>
<reference evidence="3" key="1">
    <citation type="submission" date="2018-05" db="EMBL/GenBank/DDBJ databases">
        <authorList>
            <person name="Li X."/>
        </authorList>
    </citation>
    <scope>NUCLEOTIDE SEQUENCE [LARGE SCALE GENOMIC DNA]</scope>
    <source>
        <strain evidence="3">YIM 73061</strain>
    </source>
</reference>
<proteinExistence type="predicted"/>
<evidence type="ECO:0000313" key="3">
    <source>
        <dbReference type="Proteomes" id="UP000249725"/>
    </source>
</evidence>
<keyword evidence="1" id="KW-1133">Transmembrane helix</keyword>
<feature type="transmembrane region" description="Helical" evidence="1">
    <location>
        <begin position="28"/>
        <end position="47"/>
    </location>
</feature>
<keyword evidence="1" id="KW-0472">Membrane</keyword>
<organism evidence="2 3">
    <name type="scientific">Phenylobacterium deserti</name>
    <dbReference type="NCBI Taxonomy" id="1914756"/>
    <lineage>
        <taxon>Bacteria</taxon>
        <taxon>Pseudomonadati</taxon>
        <taxon>Pseudomonadota</taxon>
        <taxon>Alphaproteobacteria</taxon>
        <taxon>Caulobacterales</taxon>
        <taxon>Caulobacteraceae</taxon>
        <taxon>Phenylobacterium</taxon>
    </lineage>
</organism>
<comment type="caution">
    <text evidence="2">The sequence shown here is derived from an EMBL/GenBank/DDBJ whole genome shotgun (WGS) entry which is preliminary data.</text>
</comment>
<accession>A0A328AT35</accession>
<name>A0A328AT35_9CAUL</name>
<protein>
    <submittedName>
        <fullName evidence="2">Uncharacterized protein</fullName>
    </submittedName>
</protein>
<gene>
    <name evidence="2" type="ORF">DJ018_07555</name>
</gene>
<dbReference type="EMBL" id="QFYR01000001">
    <property type="protein sequence ID" value="RAK57767.1"/>
    <property type="molecule type" value="Genomic_DNA"/>
</dbReference>
<dbReference type="RefSeq" id="WP_111514218.1">
    <property type="nucleotide sequence ID" value="NZ_QFYR01000001.1"/>
</dbReference>
<dbReference type="Proteomes" id="UP000249725">
    <property type="component" value="Unassembled WGS sequence"/>
</dbReference>
<dbReference type="AlphaFoldDB" id="A0A328AT35"/>
<sequence>MAGVSVGAVAFGVSYGVLRFYSYELADFPIFVAAIVLLSMVAGFVAYKRAARRHRRAVTSELATEASEADRSHDEQG</sequence>
<keyword evidence="3" id="KW-1185">Reference proteome</keyword>